<evidence type="ECO:0000313" key="4">
    <source>
        <dbReference type="Proteomes" id="UP000032749"/>
    </source>
</evidence>
<dbReference type="SUPFAM" id="SSF53850">
    <property type="entry name" value="Periplasmic binding protein-like II"/>
    <property type="match status" value="1"/>
</dbReference>
<feature type="signal peptide" evidence="1">
    <location>
        <begin position="1"/>
        <end position="20"/>
    </location>
</feature>
<dbReference type="EMBL" id="FO203512">
    <property type="protein sequence ID" value="CCK74488.1"/>
    <property type="molecule type" value="Genomic_DNA"/>
</dbReference>
<dbReference type="STRING" id="698738.OLEAN_C03120"/>
<evidence type="ECO:0000313" key="3">
    <source>
        <dbReference type="EMBL" id="CCK74488.1"/>
    </source>
</evidence>
<sequence length="253" mass="29376">MTMRLNFLLLLLFTSTVTLAVEPIHVTVGMYPFAPFVELKGSQGEVGMTLDLVAALNKSQKKYYFDTFLIPPKRRYQSFKDSHYDVIFYESKSWGWQDINVDVSKVYQEGGEVYIALKKPERNQSYFTDLTHKRMIGISGFHYSFANYNYEEEYLVENFNMLLTPDNDRNIKLLLNGRGDIAVVTNAYLKRFLLDYPNVSPRLLISEKLAQKYNHTVLLRPGISPSVHEMNTMLNHLKKTGEMEKLLEKYGLN</sequence>
<evidence type="ECO:0000256" key="1">
    <source>
        <dbReference type="SAM" id="SignalP"/>
    </source>
</evidence>
<dbReference type="Proteomes" id="UP000032749">
    <property type="component" value="Chromosome"/>
</dbReference>
<organism evidence="3 4">
    <name type="scientific">Oleispira antarctica RB-8</name>
    <dbReference type="NCBI Taxonomy" id="698738"/>
    <lineage>
        <taxon>Bacteria</taxon>
        <taxon>Pseudomonadati</taxon>
        <taxon>Pseudomonadota</taxon>
        <taxon>Gammaproteobacteria</taxon>
        <taxon>Oceanospirillales</taxon>
        <taxon>Oceanospirillaceae</taxon>
        <taxon>Oleispira</taxon>
    </lineage>
</organism>
<reference evidence="3 4" key="1">
    <citation type="journal article" date="2013" name="Nat. Commun.">
        <title>Genome sequence and functional genomic analysis of the oil-degrading bacterium Oleispira antarctica.</title>
        <authorList>
            <person name="Kube M."/>
            <person name="Chernikova T.N."/>
            <person name="Al-Ramahi Y."/>
            <person name="Beloqui A."/>
            <person name="Lopez-Cortez N."/>
            <person name="Guazzaroni M.E."/>
            <person name="Heipieper H.J."/>
            <person name="Klages S."/>
            <person name="Kotsyurbenko O.R."/>
            <person name="Langer I."/>
            <person name="Nechitaylo T.Y."/>
            <person name="Lunsdorf H."/>
            <person name="Fernandez M."/>
            <person name="Juarez S."/>
            <person name="Ciordia S."/>
            <person name="Singer A."/>
            <person name="Kagan O."/>
            <person name="Egorova O."/>
            <person name="Petit P.A."/>
            <person name="Stogios P."/>
            <person name="Kim Y."/>
            <person name="Tchigvintsev A."/>
            <person name="Flick R."/>
            <person name="Denaro R."/>
            <person name="Genovese M."/>
            <person name="Albar J.P."/>
            <person name="Reva O.N."/>
            <person name="Martinez-Gomariz M."/>
            <person name="Tran H."/>
            <person name="Ferrer M."/>
            <person name="Savchenko A."/>
            <person name="Yakunin A.F."/>
            <person name="Yakimov M.M."/>
            <person name="Golyshina O.V."/>
            <person name="Reinhardt R."/>
            <person name="Golyshin P.N."/>
        </authorList>
    </citation>
    <scope>NUCLEOTIDE SEQUENCE [LARGE SCALE GENOMIC DNA]</scope>
</reference>
<dbReference type="KEGG" id="oai:OLEAN_C03120"/>
<dbReference type="Gene3D" id="3.40.190.10">
    <property type="entry name" value="Periplasmic binding protein-like II"/>
    <property type="match status" value="2"/>
</dbReference>
<feature type="domain" description="Solute-binding protein family 3/N-terminal" evidence="2">
    <location>
        <begin position="27"/>
        <end position="251"/>
    </location>
</feature>
<name>R4YN45_OLEAN</name>
<accession>R4YN45</accession>
<keyword evidence="1" id="KW-0732">Signal</keyword>
<feature type="chain" id="PRO_5004383788" description="Solute-binding protein family 3/N-terminal domain-containing protein" evidence="1">
    <location>
        <begin position="21"/>
        <end position="253"/>
    </location>
</feature>
<dbReference type="AlphaFoldDB" id="R4YN45"/>
<dbReference type="Pfam" id="PF00497">
    <property type="entry name" value="SBP_bac_3"/>
    <property type="match status" value="1"/>
</dbReference>
<keyword evidence="4" id="KW-1185">Reference proteome</keyword>
<dbReference type="OrthoDB" id="8747607at2"/>
<dbReference type="HOGENOM" id="CLU_087937_0_0_6"/>
<protein>
    <recommendedName>
        <fullName evidence="2">Solute-binding protein family 3/N-terminal domain-containing protein</fullName>
    </recommendedName>
</protein>
<proteinExistence type="predicted"/>
<gene>
    <name evidence="3" type="ORF">OLEAN_C03120</name>
</gene>
<dbReference type="InterPro" id="IPR001638">
    <property type="entry name" value="Solute-binding_3/MltF_N"/>
</dbReference>
<evidence type="ECO:0000259" key="2">
    <source>
        <dbReference type="Pfam" id="PF00497"/>
    </source>
</evidence>